<dbReference type="GO" id="GO:0046872">
    <property type="term" value="F:metal ion binding"/>
    <property type="evidence" value="ECO:0007669"/>
    <property type="project" value="UniProtKB-KW"/>
</dbReference>
<keyword evidence="3" id="KW-1185">Reference proteome</keyword>
<accession>A0A367Q297</accession>
<dbReference type="Gene3D" id="1.10.600.10">
    <property type="entry name" value="Farnesyl Diphosphate Synthase"/>
    <property type="match status" value="1"/>
</dbReference>
<evidence type="ECO:0000313" key="3">
    <source>
        <dbReference type="Proteomes" id="UP000252107"/>
    </source>
</evidence>
<keyword evidence="1" id="KW-0456">Lyase</keyword>
<comment type="cofactor">
    <cofactor evidence="1">
        <name>Mg(2+)</name>
        <dbReference type="ChEBI" id="CHEBI:18420"/>
    </cofactor>
</comment>
<dbReference type="Proteomes" id="UP000252107">
    <property type="component" value="Unassembled WGS sequence"/>
</dbReference>
<gene>
    <name evidence="2" type="ORF">A6770_06805</name>
</gene>
<sequence>MNNLILPDLYCPFSPQINKDADVLEDYAFEWVLRFNLLRDESVYQRFSKAKFSWLAASTYPDCQLEQLKIANDWLSWLFIWDDQWDMSDLGKKPELLKSYYKRFLEIFNGAELTSEDIPLTYALRDIRQRMLVTGSAKLLHRVVCSFEDFFDGCVLEATNRAQGIIPNVESYTQLRRLSVAGDLILLWIELFNPFMIPDILRKHDIVKKLQEMTINILAWCNDIFSAHREMASGDVHNLVLVLHYQQQLPLEQAIKRAAQMHNQEVQKMMNLEATIPSFGEEIDTQLAKYISGCHTWIRGNLDWYSHSGRYQSTEKLDLAVGMAPAIIV</sequence>
<keyword evidence="1" id="KW-0460">Magnesium</keyword>
<reference evidence="2" key="1">
    <citation type="submission" date="2016-04" db="EMBL/GenBank/DDBJ databases">
        <authorList>
            <person name="Tabuchi Yagui T.R."/>
        </authorList>
    </citation>
    <scope>NUCLEOTIDE SEQUENCE [LARGE SCALE GENOMIC DNA]</scope>
    <source>
        <strain evidence="2">NIES-26</strain>
    </source>
</reference>
<dbReference type="GO" id="GO:0010333">
    <property type="term" value="F:terpene synthase activity"/>
    <property type="evidence" value="ECO:0007669"/>
    <property type="project" value="InterPro"/>
</dbReference>
<dbReference type="SFLD" id="SFLDG01020">
    <property type="entry name" value="Terpene_Cyclase_Like_2"/>
    <property type="match status" value="1"/>
</dbReference>
<comment type="similarity">
    <text evidence="1">Belongs to the terpene synthase family.</text>
</comment>
<protein>
    <recommendedName>
        <fullName evidence="1">Terpene synthase</fullName>
        <ecNumber evidence="1">4.2.3.-</ecNumber>
    </recommendedName>
</protein>
<name>A0A367Q297_9NOSO</name>
<evidence type="ECO:0000256" key="1">
    <source>
        <dbReference type="RuleBase" id="RU366034"/>
    </source>
</evidence>
<dbReference type="SFLD" id="SFLDS00005">
    <property type="entry name" value="Isoprenoid_Synthase_Type_I"/>
    <property type="match status" value="1"/>
</dbReference>
<dbReference type="EMBL" id="LXQD01000350">
    <property type="protein sequence ID" value="RCJ18278.1"/>
    <property type="molecule type" value="Genomic_DNA"/>
</dbReference>
<dbReference type="InterPro" id="IPR008949">
    <property type="entry name" value="Isoprenoid_synthase_dom_sf"/>
</dbReference>
<evidence type="ECO:0000313" key="2">
    <source>
        <dbReference type="EMBL" id="RCJ18278.1"/>
    </source>
</evidence>
<keyword evidence="1" id="KW-0479">Metal-binding</keyword>
<dbReference type="PANTHER" id="PTHR35201">
    <property type="entry name" value="TERPENE SYNTHASE"/>
    <property type="match status" value="1"/>
</dbReference>
<dbReference type="AlphaFoldDB" id="A0A367Q297"/>
<dbReference type="Pfam" id="PF19086">
    <property type="entry name" value="Terpene_syn_C_2"/>
    <property type="match status" value="1"/>
</dbReference>
<dbReference type="InterPro" id="IPR034686">
    <property type="entry name" value="Terpene_cyclase-like_2"/>
</dbReference>
<proteinExistence type="inferred from homology"/>
<comment type="caution">
    <text evidence="2">The sequence shown here is derived from an EMBL/GenBank/DDBJ whole genome shotgun (WGS) entry which is preliminary data.</text>
</comment>
<dbReference type="PANTHER" id="PTHR35201:SF4">
    <property type="entry name" value="BETA-PINACENE SYNTHASE-RELATED"/>
    <property type="match status" value="1"/>
</dbReference>
<dbReference type="SUPFAM" id="SSF48576">
    <property type="entry name" value="Terpenoid synthases"/>
    <property type="match status" value="1"/>
</dbReference>
<dbReference type="EC" id="4.2.3.-" evidence="1"/>
<organism evidence="2 3">
    <name type="scientific">Nostoc minutum NIES-26</name>
    <dbReference type="NCBI Taxonomy" id="1844469"/>
    <lineage>
        <taxon>Bacteria</taxon>
        <taxon>Bacillati</taxon>
        <taxon>Cyanobacteriota</taxon>
        <taxon>Cyanophyceae</taxon>
        <taxon>Nostocales</taxon>
        <taxon>Nostocaceae</taxon>
        <taxon>Nostoc</taxon>
    </lineage>
</organism>